<evidence type="ECO:0000256" key="1">
    <source>
        <dbReference type="ARBA" id="ARBA00004613"/>
    </source>
</evidence>
<dbReference type="InterPro" id="IPR040839">
    <property type="entry name" value="MG4"/>
</dbReference>
<keyword evidence="5" id="KW-1015">Disulfide bond</keyword>
<dbReference type="CDD" id="cd02896">
    <property type="entry name" value="complement_C3_C4_C5"/>
    <property type="match status" value="1"/>
</dbReference>
<dbReference type="Gene3D" id="2.60.40.690">
    <property type="entry name" value="Alpha-macroglobulin, receptor-binding domain"/>
    <property type="match status" value="1"/>
</dbReference>
<dbReference type="InterPro" id="IPR019742">
    <property type="entry name" value="MacrogloblnA2_CS"/>
</dbReference>
<dbReference type="InterPro" id="IPR001840">
    <property type="entry name" value="Anaphylatoxn_comp_syst_dom"/>
</dbReference>
<dbReference type="SUPFAM" id="SSF50242">
    <property type="entry name" value="TIMP-like"/>
    <property type="match status" value="1"/>
</dbReference>
<dbReference type="SMART" id="SM01361">
    <property type="entry name" value="A2M_recep"/>
    <property type="match status" value="1"/>
</dbReference>
<keyword evidence="4" id="KW-0882">Thioester bond</keyword>
<feature type="compositionally biased region" description="Basic and acidic residues" evidence="6">
    <location>
        <begin position="646"/>
        <end position="665"/>
    </location>
</feature>
<dbReference type="PANTHER" id="PTHR11412:SF190">
    <property type="entry name" value="A.SUPERBUS VENOM FACTOR 1"/>
    <property type="match status" value="1"/>
</dbReference>
<dbReference type="PROSITE" id="PS50189">
    <property type="entry name" value="NTR"/>
    <property type="match status" value="1"/>
</dbReference>
<dbReference type="InterPro" id="IPR018933">
    <property type="entry name" value="Netrin_module_non-TIMP"/>
</dbReference>
<dbReference type="Pfam" id="PF21308">
    <property type="entry name" value="C3_CUB2"/>
    <property type="match status" value="1"/>
</dbReference>
<dbReference type="Gene3D" id="2.60.40.10">
    <property type="entry name" value="Immunoglobulins"/>
    <property type="match status" value="2"/>
</dbReference>
<dbReference type="InterPro" id="IPR041425">
    <property type="entry name" value="C3/4/5_MG1"/>
</dbReference>
<dbReference type="InterPro" id="IPR050473">
    <property type="entry name" value="A2M/Complement_sys"/>
</dbReference>
<dbReference type="InterPro" id="IPR009048">
    <property type="entry name" value="A-macroglobulin_rcpt-bd"/>
</dbReference>
<dbReference type="InterPro" id="IPR047565">
    <property type="entry name" value="Alpha-macroglob_thiol-ester_cl"/>
</dbReference>
<evidence type="ECO:0008006" key="12">
    <source>
        <dbReference type="Google" id="ProtNLM"/>
    </source>
</evidence>
<dbReference type="CDD" id="cd00017">
    <property type="entry name" value="ANATO"/>
    <property type="match status" value="1"/>
</dbReference>
<dbReference type="InterPro" id="IPR001134">
    <property type="entry name" value="Netrin_domain"/>
</dbReference>
<evidence type="ECO:0000256" key="4">
    <source>
        <dbReference type="ARBA" id="ARBA00022966"/>
    </source>
</evidence>
<dbReference type="InterPro" id="IPR041555">
    <property type="entry name" value="MG3"/>
</dbReference>
<dbReference type="SMART" id="SM00104">
    <property type="entry name" value="ANATO"/>
    <property type="match status" value="1"/>
</dbReference>
<evidence type="ECO:0000256" key="2">
    <source>
        <dbReference type="ARBA" id="ARBA00022525"/>
    </source>
</evidence>
<dbReference type="InterPro" id="IPR000020">
    <property type="entry name" value="Anaphylatoxin/fibulin"/>
</dbReference>
<dbReference type="Pfam" id="PF07678">
    <property type="entry name" value="TED_complement"/>
    <property type="match status" value="1"/>
</dbReference>
<dbReference type="SMART" id="SM01360">
    <property type="entry name" value="A2M"/>
    <property type="match status" value="1"/>
</dbReference>
<feature type="chain" id="PRO_5034854389" description="Complement C3" evidence="7">
    <location>
        <begin position="20"/>
        <end position="1672"/>
    </location>
</feature>
<evidence type="ECO:0000259" key="8">
    <source>
        <dbReference type="PROSITE" id="PS01178"/>
    </source>
</evidence>
<dbReference type="InterPro" id="IPR001599">
    <property type="entry name" value="Macroglobln_a2"/>
</dbReference>
<proteinExistence type="predicted"/>
<dbReference type="SMART" id="SM01419">
    <property type="entry name" value="Thiol-ester_cl"/>
    <property type="match status" value="1"/>
</dbReference>
<dbReference type="FunFam" id="2.60.40.10:FF:000155">
    <property type="entry name" value="complement C3 isoform X1"/>
    <property type="match status" value="1"/>
</dbReference>
<keyword evidence="2" id="KW-0964">Secreted</keyword>
<dbReference type="Gene3D" id="2.60.120.1540">
    <property type="match status" value="1"/>
</dbReference>
<evidence type="ECO:0000256" key="6">
    <source>
        <dbReference type="SAM" id="MobiDB-lite"/>
    </source>
</evidence>
<dbReference type="FunFam" id="2.40.50.120:FF:000013">
    <property type="entry name" value="Complement C3"/>
    <property type="match status" value="1"/>
</dbReference>
<dbReference type="Gene3D" id="2.60.40.1940">
    <property type="match status" value="1"/>
</dbReference>
<dbReference type="InterPro" id="IPR011626">
    <property type="entry name" value="Alpha-macroglobulin_TED"/>
</dbReference>
<dbReference type="InterPro" id="IPR008930">
    <property type="entry name" value="Terpenoid_cyclase/PrenylTrfase"/>
</dbReference>
<comment type="subcellular location">
    <subcellularLocation>
        <location evidence="1">Secreted</location>
    </subcellularLocation>
</comment>
<dbReference type="Pfam" id="PF01835">
    <property type="entry name" value="MG2"/>
    <property type="match status" value="1"/>
</dbReference>
<evidence type="ECO:0000256" key="3">
    <source>
        <dbReference type="ARBA" id="ARBA00022729"/>
    </source>
</evidence>
<protein>
    <recommendedName>
        <fullName evidence="12">Complement C3</fullName>
    </recommendedName>
</protein>
<dbReference type="InterPro" id="IPR013783">
    <property type="entry name" value="Ig-like_fold"/>
</dbReference>
<keyword evidence="11" id="KW-1185">Reference proteome</keyword>
<dbReference type="PANTHER" id="PTHR11412">
    <property type="entry name" value="MACROGLOBULIN / COMPLEMENT"/>
    <property type="match status" value="1"/>
</dbReference>
<dbReference type="Ensembl" id="ENSLLET00000014871.1">
    <property type="protein sequence ID" value="ENSLLEP00000014309.1"/>
    <property type="gene ID" value="ENSLLEG00000009084.1"/>
</dbReference>
<dbReference type="Pfam" id="PF17790">
    <property type="entry name" value="MG1"/>
    <property type="match status" value="1"/>
</dbReference>
<dbReference type="InterPro" id="IPR036595">
    <property type="entry name" value="A-macroglobulin_rcpt-bd_sf"/>
</dbReference>
<dbReference type="GeneTree" id="ENSGT00940000154063"/>
<dbReference type="Gene3D" id="1.20.91.20">
    <property type="entry name" value="Anaphylotoxins (complement system)"/>
    <property type="match status" value="1"/>
</dbReference>
<dbReference type="SUPFAM" id="SSF47686">
    <property type="entry name" value="Anaphylotoxins (complement system)"/>
    <property type="match status" value="1"/>
</dbReference>
<dbReference type="InterPro" id="IPR011625">
    <property type="entry name" value="A2M_N_BRD"/>
</dbReference>
<dbReference type="Pfam" id="PF01821">
    <property type="entry name" value="ANATO"/>
    <property type="match status" value="1"/>
</dbReference>
<organism evidence="10 11">
    <name type="scientific">Leptobrachium leishanense</name>
    <name type="common">Leishan spiny toad</name>
    <dbReference type="NCBI Taxonomy" id="445787"/>
    <lineage>
        <taxon>Eukaryota</taxon>
        <taxon>Metazoa</taxon>
        <taxon>Chordata</taxon>
        <taxon>Craniata</taxon>
        <taxon>Vertebrata</taxon>
        <taxon>Euteleostomi</taxon>
        <taxon>Amphibia</taxon>
        <taxon>Batrachia</taxon>
        <taxon>Anura</taxon>
        <taxon>Pelobatoidea</taxon>
        <taxon>Megophryidae</taxon>
        <taxon>Leptobrachium</taxon>
    </lineage>
</organism>
<dbReference type="InterPro" id="IPR008993">
    <property type="entry name" value="TIMP-like_OB-fold"/>
</dbReference>
<dbReference type="PROSITE" id="PS01178">
    <property type="entry name" value="ANAPHYLATOXIN_2"/>
    <property type="match status" value="1"/>
</dbReference>
<dbReference type="SUPFAM" id="SSF49410">
    <property type="entry name" value="Alpha-macroglobulin receptor domain"/>
    <property type="match status" value="1"/>
</dbReference>
<feature type="domain" description="Anaphylatoxin-like" evidence="8">
    <location>
        <begin position="683"/>
        <end position="718"/>
    </location>
</feature>
<evidence type="ECO:0000256" key="7">
    <source>
        <dbReference type="SAM" id="SignalP"/>
    </source>
</evidence>
<dbReference type="PROSITE" id="PS01177">
    <property type="entry name" value="ANAPHYLATOXIN_1"/>
    <property type="match status" value="1"/>
</dbReference>
<dbReference type="Pfam" id="PF01759">
    <property type="entry name" value="NTR"/>
    <property type="match status" value="1"/>
</dbReference>
<dbReference type="Gene3D" id="1.50.10.20">
    <property type="match status" value="1"/>
</dbReference>
<name>A0A8C5MKD4_9ANUR</name>
<dbReference type="SMART" id="SM01359">
    <property type="entry name" value="A2M_N_2"/>
    <property type="match status" value="1"/>
</dbReference>
<dbReference type="Pfam" id="PF07703">
    <property type="entry name" value="A2M_BRD"/>
    <property type="match status" value="1"/>
</dbReference>
<dbReference type="Pfam" id="PF00207">
    <property type="entry name" value="A2M"/>
    <property type="match status" value="1"/>
</dbReference>
<dbReference type="Gene3D" id="2.60.40.1930">
    <property type="match status" value="3"/>
</dbReference>
<feature type="domain" description="NTR" evidence="9">
    <location>
        <begin position="1526"/>
        <end position="1670"/>
    </location>
</feature>
<dbReference type="Gene3D" id="2.40.50.120">
    <property type="match status" value="1"/>
</dbReference>
<evidence type="ECO:0000313" key="10">
    <source>
        <dbReference type="Ensembl" id="ENSLLEP00000014309.1"/>
    </source>
</evidence>
<dbReference type="GO" id="GO:0006954">
    <property type="term" value="P:inflammatory response"/>
    <property type="evidence" value="ECO:0007669"/>
    <property type="project" value="InterPro"/>
</dbReference>
<reference evidence="10" key="2">
    <citation type="submission" date="2025-09" db="UniProtKB">
        <authorList>
            <consortium name="Ensembl"/>
        </authorList>
    </citation>
    <scope>IDENTIFICATION</scope>
</reference>
<keyword evidence="3 7" id="KW-0732">Signal</keyword>
<dbReference type="PRINTS" id="PR00004">
    <property type="entry name" value="ANAPHYLATOXN"/>
</dbReference>
<dbReference type="Gene3D" id="6.20.50.160">
    <property type="match status" value="1"/>
</dbReference>
<sequence>MGCTVLCLGLLALITGSYAQPTCALITSSVLRVGSEETIILDAQGQKDDFNADILIQDFPQKKSIFAETKVSLNKANGFLGTAKVTISAKDLKKEQKKKQYVHIIVKAPECPLDKVVLVSFQNGYIFIQTDKPLYTPGSQVLFRTFIVGFSLLPDSRFIEVEVNNPEGIAVYKTSFSAIDKSGIVSKSYKLPEIANVGIWQITSRFQDAPQEIFRAEFEVKEYVLPSFEVLLETSQNHFFVDDNELTVDITANFLHGKPVNGTIHAIFGVVMNNEKRPFPASLTKIPMEMGKAQVQLYRHIITTSFPNLEIILGHSLYVTVTVSTNAGSDIVHVEKSNIPVVKSAFKFVFSKTTKYFKPGLPYMLELSLLNPDGSPAPNVEVCLVDWRLCSKTFTDGIATIVVNIPDKAEVELQVQTKANNVPEHRQATGTVTLQSYKSQNALGNYLHIDIFGSQATPGNNMRINFIFKNPDNKIQDSIEHLTYLILGQGRILEAGRLDRQGGQSLVVKSLLIKENFLPSFRIVAYYMLPSDNEIVADSALVDVTDSCIRPVEIFQDPTKLRNNYEPGSPLSLRIKGDAGAHVALGAVDRAVFVLNRKNRLTQSKVWRDVRLSDLGCTPGGGSNNAGVFTDAGLSIDTTKGLKTSTRSETRCAEAQRSRRSTADMQRKAEIAQKYQAAHLRQCCQDGMEENPMKYTCQRRAQYVLDGGECVEAFLDCCKQIHELKPVRGGFVRRKGNKPFQAFIHQTGKIISAGEAEKGDDNEEYREIMSIVSRSIFSESWLWKVETLPLSASRDGYAYKTVNTALPDSMTTWEFLAISMSPTSGICVATPYNVTVRKEFFLDMRLPYSVVRNEQVAIQVVLYSYVDNTIEVLVDLMYKKEMCSASTRDNNFRQVVSLEPHGSTVISFVIVPLTIGDLEVEVKALVRDILMTDGVTKKLKVVPEGIKLMKTIQSIVLDPLRSEKTPGVQTVTINPIPVNDIVPNSEPETYVSLKGDLLGETLENSIDGSKLNHLIMMPAGCGEQNMMSMTPSVIATRYLDVTNQWETIGLHRREESIKTINQGYVQQLVYRKSDNSYSAFTNRPPSTWLTAYVVKVFSMAFQLIYIEKDVLCGAVQWLIQEKQLSNGAFKEDAPVIHGEMVGGSGRTDPDASLTAFVLIALSEAREICKSNVPDLPSAVSKSAEYLESRLKTLKKPYSVCIVSYALALVGKLSDHNLLMRVSDESTHWAELSSDLYSIEATSYGMLALLKLGHHHLTEPIAQWLTEQRFYGGGYGSTQATIMVFQAMSEYQAVSPLRNEVNMDVTLSLPGRRSSLSWRIDKETIMLQRSEKTSMKGTITVSAVGKGQGTLTVMSVYYSPMAEGAVPCNNFDFSVALEDVPEAKRPEGVLKSIYINICMKFIGNTDSTMTIVDVSMLTGFKPDMNDLNKLTNKVERYISMYEMDTDLSDRGSLIIYLDKVSRTETECLKFKIHQEFEVGILQPAAVTIYEYYSTANRCTKFYHPTEDQAELPKICRGAECHCVAEKCNLKNSHKKNLDFEELLKAACESTVDYVYETNLEKINKAGAYDVYTMVITKVLKLGTDDKVRKDSKRDFYCHRTCRDSLKLHQCHTYFIWGSKEDIWDSKDETSYVLNGGTWIEEMPTNEECDKSKADLCKSLFLFADHLMLLGCQS</sequence>
<dbReference type="PROSITE" id="PS00477">
    <property type="entry name" value="ALPHA_2_MACROGLOBULIN"/>
    <property type="match status" value="1"/>
</dbReference>
<dbReference type="InterPro" id="IPR048848">
    <property type="entry name" value="C3_CUB2"/>
</dbReference>
<dbReference type="Pfam" id="PF17789">
    <property type="entry name" value="MG4"/>
    <property type="match status" value="1"/>
</dbReference>
<feature type="region of interest" description="Disordered" evidence="6">
    <location>
        <begin position="645"/>
        <end position="665"/>
    </location>
</feature>
<dbReference type="OrthoDB" id="6359008at2759"/>
<dbReference type="Proteomes" id="UP000694569">
    <property type="component" value="Unplaced"/>
</dbReference>
<dbReference type="GO" id="GO:0006956">
    <property type="term" value="P:complement activation"/>
    <property type="evidence" value="ECO:0007669"/>
    <property type="project" value="InterPro"/>
</dbReference>
<dbReference type="GO" id="GO:0004866">
    <property type="term" value="F:endopeptidase inhibitor activity"/>
    <property type="evidence" value="ECO:0007669"/>
    <property type="project" value="InterPro"/>
</dbReference>
<dbReference type="InterPro" id="IPR002890">
    <property type="entry name" value="MG2"/>
</dbReference>
<dbReference type="Pfam" id="PF17791">
    <property type="entry name" value="MG3"/>
    <property type="match status" value="1"/>
</dbReference>
<feature type="signal peptide" evidence="7">
    <location>
        <begin position="1"/>
        <end position="19"/>
    </location>
</feature>
<dbReference type="SMART" id="SM00643">
    <property type="entry name" value="C345C"/>
    <property type="match status" value="1"/>
</dbReference>
<dbReference type="InterPro" id="IPR018081">
    <property type="entry name" value="Anaphylatoxin_comp_syst"/>
</dbReference>
<dbReference type="GO" id="GO:0005615">
    <property type="term" value="C:extracellular space"/>
    <property type="evidence" value="ECO:0007669"/>
    <property type="project" value="InterPro"/>
</dbReference>
<evidence type="ECO:0000259" key="9">
    <source>
        <dbReference type="PROSITE" id="PS50189"/>
    </source>
</evidence>
<dbReference type="SUPFAM" id="SSF48239">
    <property type="entry name" value="Terpenoid cyclases/Protein prenyltransferases"/>
    <property type="match status" value="1"/>
</dbReference>
<dbReference type="Gene3D" id="2.20.130.20">
    <property type="match status" value="1"/>
</dbReference>
<reference evidence="10" key="1">
    <citation type="submission" date="2025-08" db="UniProtKB">
        <authorList>
            <consortium name="Ensembl"/>
        </authorList>
    </citation>
    <scope>IDENTIFICATION</scope>
</reference>
<evidence type="ECO:0000256" key="5">
    <source>
        <dbReference type="ARBA" id="ARBA00023157"/>
    </source>
</evidence>
<accession>A0A8C5MKD4</accession>
<evidence type="ECO:0000313" key="11">
    <source>
        <dbReference type="Proteomes" id="UP000694569"/>
    </source>
</evidence>
<dbReference type="Pfam" id="PF07677">
    <property type="entry name" value="A2M_recep"/>
    <property type="match status" value="1"/>
</dbReference>